<dbReference type="AlphaFoldDB" id="A0AAV6VSH7"/>
<evidence type="ECO:0008006" key="4">
    <source>
        <dbReference type="Google" id="ProtNLM"/>
    </source>
</evidence>
<name>A0AAV6VSH7_9ARAC</name>
<organism evidence="2 3">
    <name type="scientific">Oedothorax gibbosus</name>
    <dbReference type="NCBI Taxonomy" id="931172"/>
    <lineage>
        <taxon>Eukaryota</taxon>
        <taxon>Metazoa</taxon>
        <taxon>Ecdysozoa</taxon>
        <taxon>Arthropoda</taxon>
        <taxon>Chelicerata</taxon>
        <taxon>Arachnida</taxon>
        <taxon>Araneae</taxon>
        <taxon>Araneomorphae</taxon>
        <taxon>Entelegynae</taxon>
        <taxon>Araneoidea</taxon>
        <taxon>Linyphiidae</taxon>
        <taxon>Erigoninae</taxon>
        <taxon>Oedothorax</taxon>
    </lineage>
</organism>
<reference evidence="2 3" key="1">
    <citation type="journal article" date="2022" name="Nat. Ecol. Evol.">
        <title>A masculinizing supergene underlies an exaggerated male reproductive morph in a spider.</title>
        <authorList>
            <person name="Hendrickx F."/>
            <person name="De Corte Z."/>
            <person name="Sonet G."/>
            <person name="Van Belleghem S.M."/>
            <person name="Kostlbacher S."/>
            <person name="Vangestel C."/>
        </authorList>
    </citation>
    <scope>NUCLEOTIDE SEQUENCE [LARGE SCALE GENOMIC DNA]</scope>
    <source>
        <strain evidence="2">W744_W776</strain>
    </source>
</reference>
<gene>
    <name evidence="2" type="ORF">JTE90_009473</name>
</gene>
<dbReference type="EMBL" id="JAFNEN010000026">
    <property type="protein sequence ID" value="KAG8199642.1"/>
    <property type="molecule type" value="Genomic_DNA"/>
</dbReference>
<protein>
    <recommendedName>
        <fullName evidence="4">Gustatory receptor</fullName>
    </recommendedName>
</protein>
<comment type="caution">
    <text evidence="2">The sequence shown here is derived from an EMBL/GenBank/DDBJ whole genome shotgun (WGS) entry which is preliminary data.</text>
</comment>
<keyword evidence="1" id="KW-0812">Transmembrane</keyword>
<proteinExistence type="predicted"/>
<keyword evidence="1" id="KW-0472">Membrane</keyword>
<evidence type="ECO:0000256" key="1">
    <source>
        <dbReference type="SAM" id="Phobius"/>
    </source>
</evidence>
<keyword evidence="3" id="KW-1185">Reference proteome</keyword>
<evidence type="ECO:0000313" key="2">
    <source>
        <dbReference type="EMBL" id="KAG8199642.1"/>
    </source>
</evidence>
<keyword evidence="1" id="KW-1133">Transmembrane helix</keyword>
<evidence type="ECO:0000313" key="3">
    <source>
        <dbReference type="Proteomes" id="UP000827092"/>
    </source>
</evidence>
<accession>A0AAV6VSH7</accession>
<dbReference type="Proteomes" id="UP000827092">
    <property type="component" value="Unassembled WGS sequence"/>
</dbReference>
<feature type="transmembrane region" description="Helical" evidence="1">
    <location>
        <begin position="31"/>
        <end position="53"/>
    </location>
</feature>
<sequence>MNVGYVFSHNLDMLRKYFSILKSLRYLKETLSLPLTFVIVNIFFTLYITLSYFLKLTSQPIDTAVLIEVSGDALINLTNFICLTLISSRIPEELSEVKIIAGKLIHKHKFKTKQLDEVLFLLNRIEKSEIIHLTASGLVEFQRSFILSAFGALLTYGLLVFNIK</sequence>
<feature type="transmembrane region" description="Helical" evidence="1">
    <location>
        <begin position="145"/>
        <end position="163"/>
    </location>
</feature>